<dbReference type="Proteomes" id="UP001358193">
    <property type="component" value="Segment"/>
</dbReference>
<dbReference type="InterPro" id="IPR027417">
    <property type="entry name" value="P-loop_NTPase"/>
</dbReference>
<name>A0ABZ0Z4V7_9CAUD</name>
<dbReference type="InterPro" id="IPR036412">
    <property type="entry name" value="HAD-like_sf"/>
</dbReference>
<proteinExistence type="predicted"/>
<dbReference type="Gene3D" id="3.40.50.300">
    <property type="entry name" value="P-loop containing nucleotide triphosphate hydrolases"/>
    <property type="match status" value="1"/>
</dbReference>
<dbReference type="Pfam" id="PF13671">
    <property type="entry name" value="AAA_33"/>
    <property type="match status" value="1"/>
</dbReference>
<evidence type="ECO:0000313" key="2">
    <source>
        <dbReference type="EMBL" id="WQJ53507.1"/>
    </source>
</evidence>
<protein>
    <submittedName>
        <fullName evidence="2">Polynucleotide kinase</fullName>
    </submittedName>
</protein>
<feature type="domain" description="Polynucleotide kinase PNKP phosphatase" evidence="1">
    <location>
        <begin position="160"/>
        <end position="307"/>
    </location>
</feature>
<evidence type="ECO:0000313" key="3">
    <source>
        <dbReference type="Proteomes" id="UP001358193"/>
    </source>
</evidence>
<dbReference type="Pfam" id="PF25109">
    <property type="entry name" value="HAD_PNKP"/>
    <property type="match status" value="1"/>
</dbReference>
<reference evidence="2 3" key="1">
    <citation type="submission" date="2023-11" db="EMBL/GenBank/DDBJ databases">
        <authorList>
            <person name="Cook R."/>
            <person name="Crisci M."/>
            <person name="Pye H."/>
            <person name="Adriaenssens E."/>
            <person name="Santini J."/>
        </authorList>
    </citation>
    <scope>NUCLEOTIDE SEQUENCE [LARGE SCALE GENOMIC DNA]</scope>
    <source>
        <strain evidence="2">Lak_Megaphage_Sonny</strain>
    </source>
</reference>
<sequence length="307" mass="35580">MKLIILQGPPASGKSTWVKEYMAIDNHMFTTMVVSRDAIRHGFGEYNMEHEAEVTIIEETNTRDALAQGLDVINDATNLNPKYLPKWEAIAKEYGAEIEYKKFYVPFKVAVERDKNADRPHHVGEKVIKRFYKSYYPEEYEKELMKSVNHYRLPMDMSLPTAVMCDLDGTVAWMQGRSPYSTTDVDKDAVDPQLAYLLGMLMSFGIEVIFLSGRMGNEECRSKTYNWIKSHVPNCTTKKLDNEKDNFILLMRRDKDFRGDEVVKKEIFENEIKNKYNVVAVFDDRNKVVNMWRETGLLCCQVADGDF</sequence>
<keyword evidence="3" id="KW-1185">Reference proteome</keyword>
<keyword evidence="2" id="KW-0808">Transferase</keyword>
<dbReference type="SUPFAM" id="SSF56784">
    <property type="entry name" value="HAD-like"/>
    <property type="match status" value="1"/>
</dbReference>
<accession>A0ABZ0Z4V7</accession>
<dbReference type="InterPro" id="IPR023214">
    <property type="entry name" value="HAD_sf"/>
</dbReference>
<dbReference type="Gene3D" id="3.40.50.1000">
    <property type="entry name" value="HAD superfamily/HAD-like"/>
    <property type="match status" value="1"/>
</dbReference>
<dbReference type="EMBL" id="OR769223">
    <property type="protein sequence ID" value="WQJ53507.1"/>
    <property type="molecule type" value="Genomic_DNA"/>
</dbReference>
<dbReference type="GO" id="GO:0016301">
    <property type="term" value="F:kinase activity"/>
    <property type="evidence" value="ECO:0007669"/>
    <property type="project" value="UniProtKB-KW"/>
</dbReference>
<dbReference type="InterPro" id="IPR056782">
    <property type="entry name" value="HAD_PNKP"/>
</dbReference>
<evidence type="ECO:0000259" key="1">
    <source>
        <dbReference type="Pfam" id="PF25109"/>
    </source>
</evidence>
<dbReference type="SUPFAM" id="SSF52540">
    <property type="entry name" value="P-loop containing nucleoside triphosphate hydrolases"/>
    <property type="match status" value="1"/>
</dbReference>
<organism evidence="2 3">
    <name type="scientific">phage Lak_Megaphage_Sonny</name>
    <dbReference type="NCBI Taxonomy" id="3109229"/>
    <lineage>
        <taxon>Viruses</taxon>
        <taxon>Duplodnaviria</taxon>
        <taxon>Heunggongvirae</taxon>
        <taxon>Uroviricota</taxon>
        <taxon>Caudoviricetes</taxon>
        <taxon>Caudoviricetes code 15 clade</taxon>
    </lineage>
</organism>
<keyword evidence="2" id="KW-0418">Kinase</keyword>